<dbReference type="EMBL" id="WPIN01000028">
    <property type="protein sequence ID" value="MVM35879.1"/>
    <property type="molecule type" value="Genomic_DNA"/>
</dbReference>
<keyword evidence="3" id="KW-1185">Reference proteome</keyword>
<comment type="caution">
    <text evidence="2">The sequence shown here is derived from an EMBL/GenBank/DDBJ whole genome shotgun (WGS) entry which is preliminary data.</text>
</comment>
<dbReference type="RefSeq" id="WP_157590680.1">
    <property type="nucleotide sequence ID" value="NZ_WPIN01000028.1"/>
</dbReference>
<accession>A0A7K1SQ09</accession>
<dbReference type="AlphaFoldDB" id="A0A7K1SQ09"/>
<feature type="transmembrane region" description="Helical" evidence="1">
    <location>
        <begin position="68"/>
        <end position="101"/>
    </location>
</feature>
<keyword evidence="1" id="KW-0472">Membrane</keyword>
<gene>
    <name evidence="2" type="ORF">GO755_38050</name>
</gene>
<feature type="transmembrane region" description="Helical" evidence="1">
    <location>
        <begin position="113"/>
        <end position="132"/>
    </location>
</feature>
<protein>
    <submittedName>
        <fullName evidence="2">DoxX family membrane protein</fullName>
    </submittedName>
</protein>
<proteinExistence type="predicted"/>
<feature type="transmembrane region" description="Helical" evidence="1">
    <location>
        <begin position="160"/>
        <end position="177"/>
    </location>
</feature>
<keyword evidence="1" id="KW-0812">Transmembrane</keyword>
<evidence type="ECO:0000313" key="2">
    <source>
        <dbReference type="EMBL" id="MVM35879.1"/>
    </source>
</evidence>
<keyword evidence="1" id="KW-1133">Transmembrane helix</keyword>
<sequence>MEKLIAKLKQTIALQLFTIFLRYLLGSAFVYASVFKILGIRFTPKSGENAPIDSLPHFLEAMYQSGYYWYFIGWGQLVVGFLLMSQILSTLGAVAFFPIMLNIVMITTSFDSISVFIITCLMLLANIYLLLWDWNKLKFIVLLEPKNYYDDNAELSKRKVWVYLALLLFLIIVFYRLHAGAYL</sequence>
<reference evidence="2 3" key="1">
    <citation type="submission" date="2019-12" db="EMBL/GenBank/DDBJ databases">
        <title>Spirosoma sp. HMF4905 genome sequencing and assembly.</title>
        <authorList>
            <person name="Kang H."/>
            <person name="Cha I."/>
            <person name="Kim H."/>
            <person name="Joh K."/>
        </authorList>
    </citation>
    <scope>NUCLEOTIDE SEQUENCE [LARGE SCALE GENOMIC DNA]</scope>
    <source>
        <strain evidence="2 3">HMF4905</strain>
    </source>
</reference>
<name>A0A7K1SQ09_9BACT</name>
<organism evidence="2 3">
    <name type="scientific">Spirosoma arboris</name>
    <dbReference type="NCBI Taxonomy" id="2682092"/>
    <lineage>
        <taxon>Bacteria</taxon>
        <taxon>Pseudomonadati</taxon>
        <taxon>Bacteroidota</taxon>
        <taxon>Cytophagia</taxon>
        <taxon>Cytophagales</taxon>
        <taxon>Cytophagaceae</taxon>
        <taxon>Spirosoma</taxon>
    </lineage>
</organism>
<evidence type="ECO:0000313" key="3">
    <source>
        <dbReference type="Proteomes" id="UP000436006"/>
    </source>
</evidence>
<dbReference type="Proteomes" id="UP000436006">
    <property type="component" value="Unassembled WGS sequence"/>
</dbReference>
<feature type="transmembrane region" description="Helical" evidence="1">
    <location>
        <begin position="12"/>
        <end position="34"/>
    </location>
</feature>
<evidence type="ECO:0000256" key="1">
    <source>
        <dbReference type="SAM" id="Phobius"/>
    </source>
</evidence>